<name>A0A1U7RPK7_ALLSI</name>
<reference evidence="4" key="1">
    <citation type="submission" date="2025-08" db="UniProtKB">
        <authorList>
            <consortium name="RefSeq"/>
        </authorList>
    </citation>
    <scope>IDENTIFICATION</scope>
</reference>
<organism evidence="3 4">
    <name type="scientific">Alligator sinensis</name>
    <name type="common">Chinese alligator</name>
    <dbReference type="NCBI Taxonomy" id="38654"/>
    <lineage>
        <taxon>Eukaryota</taxon>
        <taxon>Metazoa</taxon>
        <taxon>Chordata</taxon>
        <taxon>Craniata</taxon>
        <taxon>Vertebrata</taxon>
        <taxon>Euteleostomi</taxon>
        <taxon>Archelosauria</taxon>
        <taxon>Archosauria</taxon>
        <taxon>Crocodylia</taxon>
        <taxon>Alligatoridae</taxon>
        <taxon>Alligatorinae</taxon>
        <taxon>Alligator</taxon>
    </lineage>
</organism>
<comment type="similarity">
    <text evidence="1">Belongs to the calycin superfamily. Fatty-acid binding protein (FABP) family.</text>
</comment>
<dbReference type="PRINTS" id="PR00178">
    <property type="entry name" value="FATTYACIDBP"/>
</dbReference>
<proteinExistence type="inferred from homology"/>
<dbReference type="InterPro" id="IPR000463">
    <property type="entry name" value="Fatty_acid-bd"/>
</dbReference>
<dbReference type="FunFam" id="2.40.128.20:FF:000001">
    <property type="entry name" value="Fatty acid-binding protein, adipocyte"/>
    <property type="match status" value="1"/>
</dbReference>
<keyword evidence="3" id="KW-1185">Reference proteome</keyword>
<dbReference type="InterPro" id="IPR031259">
    <property type="entry name" value="ILBP"/>
</dbReference>
<dbReference type="Proteomes" id="UP000189705">
    <property type="component" value="Unplaced"/>
</dbReference>
<dbReference type="Gene3D" id="2.40.128.20">
    <property type="match status" value="1"/>
</dbReference>
<dbReference type="GeneID" id="102382226"/>
<dbReference type="AlphaFoldDB" id="A0A1U7RPK7"/>
<dbReference type="RefSeq" id="XP_006021819.1">
    <property type="nucleotide sequence ID" value="XM_006021757.1"/>
</dbReference>
<dbReference type="InterPro" id="IPR012674">
    <property type="entry name" value="Calycin"/>
</dbReference>
<dbReference type="InParanoid" id="A0A1U7RPK7"/>
<dbReference type="PANTHER" id="PTHR11955">
    <property type="entry name" value="FATTY ACID BINDING PROTEIN"/>
    <property type="match status" value="1"/>
</dbReference>
<dbReference type="KEGG" id="asn:102382226"/>
<dbReference type="Pfam" id="PF00061">
    <property type="entry name" value="Lipocalin"/>
    <property type="match status" value="1"/>
</dbReference>
<feature type="domain" description="Lipocalin/cytosolic fatty-acid binding" evidence="2">
    <location>
        <begin position="6"/>
        <end position="113"/>
    </location>
</feature>
<protein>
    <submittedName>
        <fullName evidence="4">Myelin P2 protein-like</fullName>
    </submittedName>
</protein>
<dbReference type="eggNOG" id="KOG4015">
    <property type="taxonomic scope" value="Eukaryota"/>
</dbReference>
<sequence>MCGVFVGTWKLSSSEKLDDYVKELGVGLATLKLGSLTKPSVIISTDGNVITIKTKSTFENTEISFKVGEEFEETIVDNRKAMSLVTLDEGSLIQVQKWDGKETTMKRKIMDGKVECSMNNISCTTVYVYEKVVGILQVEFPEGFKMVINIFNNPEEGFSNAASYTITLEVIQQYTLSLSFSDNVTIKAILADKATVWYILALYQVTSEYHRGIRKLYFSATKYQCNPVEHIVRESEADDSSWR</sequence>
<evidence type="ECO:0000256" key="1">
    <source>
        <dbReference type="ARBA" id="ARBA00008390"/>
    </source>
</evidence>
<dbReference type="STRING" id="38654.A0A1U7RPK7"/>
<dbReference type="InterPro" id="IPR000566">
    <property type="entry name" value="Lipocln_cytosolic_FA-bd_dom"/>
</dbReference>
<evidence type="ECO:0000259" key="2">
    <source>
        <dbReference type="Pfam" id="PF00061"/>
    </source>
</evidence>
<dbReference type="GO" id="GO:0008289">
    <property type="term" value="F:lipid binding"/>
    <property type="evidence" value="ECO:0007669"/>
    <property type="project" value="InterPro"/>
</dbReference>
<evidence type="ECO:0000313" key="3">
    <source>
        <dbReference type="Proteomes" id="UP000189705"/>
    </source>
</evidence>
<gene>
    <name evidence="4" type="primary">LOC102382226</name>
</gene>
<evidence type="ECO:0000313" key="4">
    <source>
        <dbReference type="RefSeq" id="XP_006021819.1"/>
    </source>
</evidence>
<accession>A0A1U7RPK7</accession>
<dbReference type="SUPFAM" id="SSF50814">
    <property type="entry name" value="Lipocalins"/>
    <property type="match status" value="1"/>
</dbReference>